<reference evidence="2 3" key="1">
    <citation type="submission" date="2020-09" db="EMBL/GenBank/DDBJ databases">
        <title>Paenibacillus sp. CAU 1523 isolated from sand of Haeundae Beach.</title>
        <authorList>
            <person name="Kim W."/>
        </authorList>
    </citation>
    <scope>NUCLEOTIDE SEQUENCE [LARGE SCALE GENOMIC DNA]</scope>
    <source>
        <strain evidence="2 3">CAU 1523</strain>
    </source>
</reference>
<keyword evidence="1" id="KW-0472">Membrane</keyword>
<sequence length="145" mass="16640">MDVIEIGMLVIVGSVISLLFFRIIFRMICVRSEHRDGQYILTSYLSNFYGVSSKGMKQVRGNGLLYLARTAICYEMYVPKKRLEIPLNKIVHIGTTNRHLGKIGCKLLKVTFKTEQGEETAAWSVNDAEHWIQEINMLRQQLSSK</sequence>
<keyword evidence="3" id="KW-1185">Reference proteome</keyword>
<dbReference type="EMBL" id="JACYTN010000001">
    <property type="protein sequence ID" value="MBD8497004.1"/>
    <property type="molecule type" value="Genomic_DNA"/>
</dbReference>
<dbReference type="Proteomes" id="UP000634529">
    <property type="component" value="Unassembled WGS sequence"/>
</dbReference>
<protein>
    <submittedName>
        <fullName evidence="2">Uncharacterized protein</fullName>
    </submittedName>
</protein>
<keyword evidence="1" id="KW-0812">Transmembrane</keyword>
<organism evidence="2 3">
    <name type="scientific">Paenibacillus arenosi</name>
    <dbReference type="NCBI Taxonomy" id="2774142"/>
    <lineage>
        <taxon>Bacteria</taxon>
        <taxon>Bacillati</taxon>
        <taxon>Bacillota</taxon>
        <taxon>Bacilli</taxon>
        <taxon>Bacillales</taxon>
        <taxon>Paenibacillaceae</taxon>
        <taxon>Paenibacillus</taxon>
    </lineage>
</organism>
<name>A0ABR9ASB0_9BACL</name>
<evidence type="ECO:0000256" key="1">
    <source>
        <dbReference type="SAM" id="Phobius"/>
    </source>
</evidence>
<feature type="transmembrane region" description="Helical" evidence="1">
    <location>
        <begin position="6"/>
        <end position="25"/>
    </location>
</feature>
<accession>A0ABR9ASB0</accession>
<evidence type="ECO:0000313" key="3">
    <source>
        <dbReference type="Proteomes" id="UP000634529"/>
    </source>
</evidence>
<dbReference type="RefSeq" id="WP_192023467.1">
    <property type="nucleotide sequence ID" value="NZ_JACYTN010000001.1"/>
</dbReference>
<comment type="caution">
    <text evidence="2">The sequence shown here is derived from an EMBL/GenBank/DDBJ whole genome shotgun (WGS) entry which is preliminary data.</text>
</comment>
<proteinExistence type="predicted"/>
<gene>
    <name evidence="2" type="ORF">IFO66_01695</name>
</gene>
<evidence type="ECO:0000313" key="2">
    <source>
        <dbReference type="EMBL" id="MBD8497004.1"/>
    </source>
</evidence>
<keyword evidence="1" id="KW-1133">Transmembrane helix</keyword>